<dbReference type="Pfam" id="PF12079">
    <property type="entry name" value="DUF3558"/>
    <property type="match status" value="1"/>
</dbReference>
<evidence type="ECO:0008006" key="5">
    <source>
        <dbReference type="Google" id="ProtNLM"/>
    </source>
</evidence>
<gene>
    <name evidence="3" type="ORF">BA062_02925</name>
</gene>
<proteinExistence type="predicted"/>
<feature type="signal peptide" evidence="2">
    <location>
        <begin position="1"/>
        <end position="20"/>
    </location>
</feature>
<name>A0A318LXC9_9PSEU</name>
<evidence type="ECO:0000256" key="2">
    <source>
        <dbReference type="SAM" id="SignalP"/>
    </source>
</evidence>
<evidence type="ECO:0000313" key="3">
    <source>
        <dbReference type="EMBL" id="PXY38115.1"/>
    </source>
</evidence>
<dbReference type="Proteomes" id="UP000247892">
    <property type="component" value="Unassembled WGS sequence"/>
</dbReference>
<accession>A0A318LXC9</accession>
<feature type="region of interest" description="Disordered" evidence="1">
    <location>
        <begin position="21"/>
        <end position="62"/>
    </location>
</feature>
<evidence type="ECO:0000313" key="4">
    <source>
        <dbReference type="Proteomes" id="UP000247892"/>
    </source>
</evidence>
<reference evidence="3 4" key="1">
    <citation type="submission" date="2016-07" db="EMBL/GenBank/DDBJ databases">
        <title>Draft genome sequence of Prauserella sp. YIM 121212, isolated from alkaline soil.</title>
        <authorList>
            <person name="Ruckert C."/>
            <person name="Albersmeier A."/>
            <person name="Jiang C.-L."/>
            <person name="Jiang Y."/>
            <person name="Kalinowski J."/>
            <person name="Schneider O."/>
            <person name="Winkler A."/>
            <person name="Zotchev S.B."/>
        </authorList>
    </citation>
    <scope>NUCLEOTIDE SEQUENCE [LARGE SCALE GENOMIC DNA]</scope>
    <source>
        <strain evidence="3 4">YIM 121212</strain>
    </source>
</reference>
<feature type="chain" id="PRO_5039169442" description="DUF3558 domain-containing protein" evidence="2">
    <location>
        <begin position="21"/>
        <end position="186"/>
    </location>
</feature>
<dbReference type="AlphaFoldDB" id="A0A318LXC9"/>
<sequence length="186" mass="19089">MRPFALLASGAALLLLTACSSDEPGSAEPMSETPTSQPQSSSSPSTSRQSDDGASASSLDPCTLLTKDDISSFATFEDAKETEMGGARGCDFYPVRTDASDLPSIGVAVRESQSVDSVNDEGLGINTGDLNGRDLAQVPTHGGCIIAMAVGDSSRVDVTVTGLDTQESCDLASQVAEIVEPKLPEG</sequence>
<keyword evidence="2" id="KW-0732">Signal</keyword>
<dbReference type="PROSITE" id="PS51257">
    <property type="entry name" value="PROKAR_LIPOPROTEIN"/>
    <property type="match status" value="1"/>
</dbReference>
<keyword evidence="4" id="KW-1185">Reference proteome</keyword>
<dbReference type="InterPro" id="IPR024520">
    <property type="entry name" value="DUF3558"/>
</dbReference>
<protein>
    <recommendedName>
        <fullName evidence="5">DUF3558 domain-containing protein</fullName>
    </recommendedName>
</protein>
<feature type="compositionally biased region" description="Low complexity" evidence="1">
    <location>
        <begin position="31"/>
        <end position="48"/>
    </location>
</feature>
<dbReference type="EMBL" id="MASU01000002">
    <property type="protein sequence ID" value="PXY38115.1"/>
    <property type="molecule type" value="Genomic_DNA"/>
</dbReference>
<comment type="caution">
    <text evidence="3">The sequence shown here is derived from an EMBL/GenBank/DDBJ whole genome shotgun (WGS) entry which is preliminary data.</text>
</comment>
<organism evidence="3 4">
    <name type="scientific">Prauserella flavalba</name>
    <dbReference type="NCBI Taxonomy" id="1477506"/>
    <lineage>
        <taxon>Bacteria</taxon>
        <taxon>Bacillati</taxon>
        <taxon>Actinomycetota</taxon>
        <taxon>Actinomycetes</taxon>
        <taxon>Pseudonocardiales</taxon>
        <taxon>Pseudonocardiaceae</taxon>
        <taxon>Prauserella</taxon>
    </lineage>
</organism>
<evidence type="ECO:0000256" key="1">
    <source>
        <dbReference type="SAM" id="MobiDB-lite"/>
    </source>
</evidence>